<keyword evidence="2" id="KW-0067">ATP-binding</keyword>
<dbReference type="KEGG" id="dal:Dalk_4523"/>
<evidence type="ECO:0000259" key="7">
    <source>
        <dbReference type="PROSITE" id="PS50045"/>
    </source>
</evidence>
<dbReference type="CDD" id="cd00009">
    <property type="entry name" value="AAA"/>
    <property type="match status" value="1"/>
</dbReference>
<dbReference type="PROSITE" id="PS00676">
    <property type="entry name" value="SIGMA54_INTERACT_2"/>
    <property type="match status" value="1"/>
</dbReference>
<dbReference type="RefSeq" id="WP_015949240.1">
    <property type="nucleotide sequence ID" value="NC_011768.1"/>
</dbReference>
<dbReference type="SMART" id="SM00382">
    <property type="entry name" value="AAA"/>
    <property type="match status" value="1"/>
</dbReference>
<proteinExistence type="predicted"/>
<evidence type="ECO:0000313" key="8">
    <source>
        <dbReference type="EMBL" id="ACL06201.1"/>
    </source>
</evidence>
<evidence type="ECO:0000256" key="6">
    <source>
        <dbReference type="ARBA" id="ARBA00023163"/>
    </source>
</evidence>
<keyword evidence="6" id="KW-0804">Transcription</keyword>
<dbReference type="InterPro" id="IPR025662">
    <property type="entry name" value="Sigma_54_int_dom_ATP-bd_1"/>
</dbReference>
<dbReference type="InterPro" id="IPR003018">
    <property type="entry name" value="GAF"/>
</dbReference>
<dbReference type="Proteomes" id="UP000000739">
    <property type="component" value="Chromosome"/>
</dbReference>
<dbReference type="Gene3D" id="3.40.50.300">
    <property type="entry name" value="P-loop containing nucleotide triphosphate hydrolases"/>
    <property type="match status" value="1"/>
</dbReference>
<dbReference type="Gene3D" id="1.10.10.60">
    <property type="entry name" value="Homeodomain-like"/>
    <property type="match status" value="1"/>
</dbReference>
<keyword evidence="9" id="KW-1185">Reference proteome</keyword>
<dbReference type="eggNOG" id="COG2204">
    <property type="taxonomic scope" value="Bacteria"/>
</dbReference>
<dbReference type="InterPro" id="IPR027417">
    <property type="entry name" value="P-loop_NTPase"/>
</dbReference>
<dbReference type="GO" id="GO:0003677">
    <property type="term" value="F:DNA binding"/>
    <property type="evidence" value="ECO:0007669"/>
    <property type="project" value="UniProtKB-KW"/>
</dbReference>
<dbReference type="GO" id="GO:0006355">
    <property type="term" value="P:regulation of DNA-templated transcription"/>
    <property type="evidence" value="ECO:0007669"/>
    <property type="project" value="InterPro"/>
</dbReference>
<dbReference type="Gene3D" id="3.30.450.40">
    <property type="match status" value="1"/>
</dbReference>
<evidence type="ECO:0000256" key="1">
    <source>
        <dbReference type="ARBA" id="ARBA00022741"/>
    </source>
</evidence>
<dbReference type="Pfam" id="PF00158">
    <property type="entry name" value="Sigma54_activat"/>
    <property type="match status" value="1"/>
</dbReference>
<dbReference type="EMBL" id="CP001322">
    <property type="protein sequence ID" value="ACL06201.1"/>
    <property type="molecule type" value="Genomic_DNA"/>
</dbReference>
<reference evidence="8 9" key="1">
    <citation type="journal article" date="2012" name="Environ. Microbiol.">
        <title>The genome sequence of Desulfatibacillum alkenivorans AK-01: a blueprint for anaerobic alkane oxidation.</title>
        <authorList>
            <person name="Callaghan A.V."/>
            <person name="Morris B.E."/>
            <person name="Pereira I.A."/>
            <person name="McInerney M.J."/>
            <person name="Austin R.N."/>
            <person name="Groves J.T."/>
            <person name="Kukor J.J."/>
            <person name="Suflita J.M."/>
            <person name="Young L.Y."/>
            <person name="Zylstra G.J."/>
            <person name="Wawrik B."/>
        </authorList>
    </citation>
    <scope>NUCLEOTIDE SEQUENCE [LARGE SCALE GENOMIC DNA]</scope>
    <source>
        <strain evidence="8 9">AK-01</strain>
    </source>
</reference>
<dbReference type="HOGENOM" id="CLU_000445_95_2_7"/>
<dbReference type="InterPro" id="IPR058031">
    <property type="entry name" value="AAA_lid_NorR"/>
</dbReference>
<evidence type="ECO:0000313" key="9">
    <source>
        <dbReference type="Proteomes" id="UP000000739"/>
    </source>
</evidence>
<name>B8FCN8_DESAL</name>
<evidence type="ECO:0000256" key="5">
    <source>
        <dbReference type="ARBA" id="ARBA00023159"/>
    </source>
</evidence>
<evidence type="ECO:0000256" key="4">
    <source>
        <dbReference type="ARBA" id="ARBA00023125"/>
    </source>
</evidence>
<sequence length="529" mass="58777">MNPDPNEFFKNTVLRICSSLEVEKALWHSLLYVREHIPASQMSLHLYNPVTGIAETVAQATPGKYGRLSVKTHLSEKARRQVEAQRSQRLRRVNRVSDDPVAEEVSRYFGGAVQSALILDLVIEGRLIGVLTLHGEVGKTYTARHEQLFRLLNEPFAVALSNSMRQRELNKLKELLTDDNPYFQENEEAFSENEVVGADYGLRGVMEMARQVAPLESPVLLLGETGVGKELIASAVHRASPRRNGPLIKVNCGAIPDTLIDSELFGHEKGAFTGASSMKRGRFERADEGTIFLDEVAELSPEAQVRLLRVLQEKEIERVGAAETTHVDIRVIAATHRNLDGLVSMGRFRQDLLFRLKVFPIVIPPLRDRKGDIPSLVQHFVRIKSLDMKLGTIPPLAPGAMDKLMDYSWPGNVRELENAVERALILSGGKKPVFQEFDLGLKPGPKTKNVESLSLPTMDQAMADLMRKALVLAKGRVEGKGGAAEILGMHPMTLRNRMKKLGVPFGKKARAVYKSSAPSTVLNWPQVKK</sequence>
<dbReference type="SMART" id="SM00065">
    <property type="entry name" value="GAF"/>
    <property type="match status" value="1"/>
</dbReference>
<dbReference type="GO" id="GO:0005524">
    <property type="term" value="F:ATP binding"/>
    <property type="evidence" value="ECO:0007669"/>
    <property type="project" value="UniProtKB-KW"/>
</dbReference>
<dbReference type="PROSITE" id="PS50045">
    <property type="entry name" value="SIGMA54_INTERACT_4"/>
    <property type="match status" value="1"/>
</dbReference>
<dbReference type="Gene3D" id="1.10.8.60">
    <property type="match status" value="1"/>
</dbReference>
<organism evidence="8 9">
    <name type="scientific">Desulfatibacillum aliphaticivorans</name>
    <dbReference type="NCBI Taxonomy" id="218208"/>
    <lineage>
        <taxon>Bacteria</taxon>
        <taxon>Pseudomonadati</taxon>
        <taxon>Thermodesulfobacteriota</taxon>
        <taxon>Desulfobacteria</taxon>
        <taxon>Desulfobacterales</taxon>
        <taxon>Desulfatibacillaceae</taxon>
        <taxon>Desulfatibacillum</taxon>
    </lineage>
</organism>
<dbReference type="InterPro" id="IPR029016">
    <property type="entry name" value="GAF-like_dom_sf"/>
</dbReference>
<keyword evidence="3" id="KW-0805">Transcription regulation</keyword>
<dbReference type="SUPFAM" id="SSF55781">
    <property type="entry name" value="GAF domain-like"/>
    <property type="match status" value="1"/>
</dbReference>
<gene>
    <name evidence="8" type="ordered locus">Dalk_4523</name>
</gene>
<dbReference type="InterPro" id="IPR003593">
    <property type="entry name" value="AAA+_ATPase"/>
</dbReference>
<dbReference type="PANTHER" id="PTHR32071:SF117">
    <property type="entry name" value="PTS-DEPENDENT DIHYDROXYACETONE KINASE OPERON REGULATORY PROTEIN-RELATED"/>
    <property type="match status" value="1"/>
</dbReference>
<dbReference type="InterPro" id="IPR025943">
    <property type="entry name" value="Sigma_54_int_dom_ATP-bd_2"/>
</dbReference>
<protein>
    <submittedName>
        <fullName evidence="8">Transcriptional regulator, NifA subfamily, Fis Family</fullName>
    </submittedName>
</protein>
<dbReference type="FunFam" id="3.40.50.300:FF:000006">
    <property type="entry name" value="DNA-binding transcriptional regulator NtrC"/>
    <property type="match status" value="1"/>
</dbReference>
<accession>B8FCN8</accession>
<dbReference type="InterPro" id="IPR002078">
    <property type="entry name" value="Sigma_54_int"/>
</dbReference>
<dbReference type="InterPro" id="IPR025944">
    <property type="entry name" value="Sigma_54_int_dom_CS"/>
</dbReference>
<dbReference type="AlphaFoldDB" id="B8FCN8"/>
<dbReference type="PANTHER" id="PTHR32071">
    <property type="entry name" value="TRANSCRIPTIONAL REGULATORY PROTEIN"/>
    <property type="match status" value="1"/>
</dbReference>
<dbReference type="PROSITE" id="PS00675">
    <property type="entry name" value="SIGMA54_INTERACT_1"/>
    <property type="match status" value="1"/>
</dbReference>
<dbReference type="PROSITE" id="PS00688">
    <property type="entry name" value="SIGMA54_INTERACT_3"/>
    <property type="match status" value="1"/>
</dbReference>
<evidence type="ECO:0000256" key="2">
    <source>
        <dbReference type="ARBA" id="ARBA00022840"/>
    </source>
</evidence>
<keyword evidence="4" id="KW-0238">DNA-binding</keyword>
<feature type="domain" description="Sigma-54 factor interaction" evidence="7">
    <location>
        <begin position="195"/>
        <end position="425"/>
    </location>
</feature>
<keyword evidence="1" id="KW-0547">Nucleotide-binding</keyword>
<dbReference type="SUPFAM" id="SSF52540">
    <property type="entry name" value="P-loop containing nucleoside triphosphate hydrolases"/>
    <property type="match status" value="1"/>
</dbReference>
<evidence type="ECO:0000256" key="3">
    <source>
        <dbReference type="ARBA" id="ARBA00023015"/>
    </source>
</evidence>
<keyword evidence="5" id="KW-0010">Activator</keyword>
<dbReference type="Pfam" id="PF25601">
    <property type="entry name" value="AAA_lid_14"/>
    <property type="match status" value="1"/>
</dbReference>